<evidence type="ECO:0000313" key="2">
    <source>
        <dbReference type="EMBL" id="KAK0667779.1"/>
    </source>
</evidence>
<keyword evidence="3" id="KW-1185">Reference proteome</keyword>
<accession>A0AA39ZBA1</accession>
<evidence type="ECO:0000313" key="3">
    <source>
        <dbReference type="Proteomes" id="UP001174997"/>
    </source>
</evidence>
<dbReference type="Proteomes" id="UP001174997">
    <property type="component" value="Unassembled WGS sequence"/>
</dbReference>
<name>A0AA39ZBA1_9PEZI</name>
<comment type="caution">
    <text evidence="2">The sequence shown here is derived from an EMBL/GenBank/DDBJ whole genome shotgun (WGS) entry which is preliminary data.</text>
</comment>
<feature type="signal peptide" evidence="1">
    <location>
        <begin position="1"/>
        <end position="19"/>
    </location>
</feature>
<sequence length="77" mass="8794">MKRWIGLLLLLELFPPTRVLYSMAGMLERRNNILGQRPGLPVAVTEEGLPEVSGFLQCWQRRSERQSECKPSSGRLP</sequence>
<protein>
    <submittedName>
        <fullName evidence="2">Uncharacterized protein</fullName>
    </submittedName>
</protein>
<dbReference type="AlphaFoldDB" id="A0AA39ZBA1"/>
<proteinExistence type="predicted"/>
<evidence type="ECO:0000256" key="1">
    <source>
        <dbReference type="SAM" id="SignalP"/>
    </source>
</evidence>
<organism evidence="2 3">
    <name type="scientific">Cercophora samala</name>
    <dbReference type="NCBI Taxonomy" id="330535"/>
    <lineage>
        <taxon>Eukaryota</taxon>
        <taxon>Fungi</taxon>
        <taxon>Dikarya</taxon>
        <taxon>Ascomycota</taxon>
        <taxon>Pezizomycotina</taxon>
        <taxon>Sordariomycetes</taxon>
        <taxon>Sordariomycetidae</taxon>
        <taxon>Sordariales</taxon>
        <taxon>Lasiosphaeriaceae</taxon>
        <taxon>Cercophora</taxon>
    </lineage>
</organism>
<dbReference type="EMBL" id="JAULSY010000066">
    <property type="protein sequence ID" value="KAK0667779.1"/>
    <property type="molecule type" value="Genomic_DNA"/>
</dbReference>
<gene>
    <name evidence="2" type="ORF">QBC41DRAFT_323178</name>
</gene>
<keyword evidence="1" id="KW-0732">Signal</keyword>
<reference evidence="2" key="1">
    <citation type="submission" date="2023-06" db="EMBL/GenBank/DDBJ databases">
        <title>Genome-scale phylogeny and comparative genomics of the fungal order Sordariales.</title>
        <authorList>
            <consortium name="Lawrence Berkeley National Laboratory"/>
            <person name="Hensen N."/>
            <person name="Bonometti L."/>
            <person name="Westerberg I."/>
            <person name="Brannstrom I.O."/>
            <person name="Guillou S."/>
            <person name="Cros-Aarteil S."/>
            <person name="Calhoun S."/>
            <person name="Haridas S."/>
            <person name="Kuo A."/>
            <person name="Mondo S."/>
            <person name="Pangilinan J."/>
            <person name="Riley R."/>
            <person name="Labutti K."/>
            <person name="Andreopoulos B."/>
            <person name="Lipzen A."/>
            <person name="Chen C."/>
            <person name="Yanf M."/>
            <person name="Daum C."/>
            <person name="Ng V."/>
            <person name="Clum A."/>
            <person name="Steindorff A."/>
            <person name="Ohm R."/>
            <person name="Martin F."/>
            <person name="Silar P."/>
            <person name="Natvig D."/>
            <person name="Lalanne C."/>
            <person name="Gautier V."/>
            <person name="Ament-Velasquez S.L."/>
            <person name="Kruys A."/>
            <person name="Hutchinson M.I."/>
            <person name="Powell A.J."/>
            <person name="Barry K."/>
            <person name="Miller A.N."/>
            <person name="Grigoriev I.V."/>
            <person name="Debuchy R."/>
            <person name="Gladieux P."/>
            <person name="Thoren M.H."/>
            <person name="Johannesson H."/>
        </authorList>
    </citation>
    <scope>NUCLEOTIDE SEQUENCE</scope>
    <source>
        <strain evidence="2">CBS 307.81</strain>
    </source>
</reference>
<feature type="chain" id="PRO_5041427860" evidence="1">
    <location>
        <begin position="20"/>
        <end position="77"/>
    </location>
</feature>